<comment type="caution">
    <text evidence="2">The sequence shown here is derived from an EMBL/GenBank/DDBJ whole genome shotgun (WGS) entry which is preliminary data.</text>
</comment>
<reference evidence="2 3" key="1">
    <citation type="submission" date="2015-01" db="EMBL/GenBank/DDBJ databases">
        <title>Evolution of Trichinella species and genotypes.</title>
        <authorList>
            <person name="Korhonen P.K."/>
            <person name="Edoardo P."/>
            <person name="Giuseppe L.R."/>
            <person name="Gasser R.B."/>
        </authorList>
    </citation>
    <scope>NUCLEOTIDE SEQUENCE [LARGE SCALE GENOMIC DNA]</scope>
    <source>
        <strain evidence="2">ISS37</strain>
    </source>
</reference>
<dbReference type="Proteomes" id="UP000054630">
    <property type="component" value="Unassembled WGS sequence"/>
</dbReference>
<evidence type="ECO:0000313" key="2">
    <source>
        <dbReference type="EMBL" id="KRX27996.1"/>
    </source>
</evidence>
<dbReference type="EMBL" id="JYDL01000001">
    <property type="protein sequence ID" value="KRX27996.1"/>
    <property type="molecule type" value="Genomic_DNA"/>
</dbReference>
<gene>
    <name evidence="2" type="ORF">T07_5299</name>
</gene>
<dbReference type="AlphaFoldDB" id="A0A0V0SMU8"/>
<protein>
    <submittedName>
        <fullName evidence="2">Uncharacterized protein</fullName>
    </submittedName>
</protein>
<evidence type="ECO:0000313" key="3">
    <source>
        <dbReference type="Proteomes" id="UP000054630"/>
    </source>
</evidence>
<feature type="region of interest" description="Disordered" evidence="1">
    <location>
        <begin position="1"/>
        <end position="45"/>
    </location>
</feature>
<organism evidence="2 3">
    <name type="scientific">Trichinella nelsoni</name>
    <dbReference type="NCBI Taxonomy" id="6336"/>
    <lineage>
        <taxon>Eukaryota</taxon>
        <taxon>Metazoa</taxon>
        <taxon>Ecdysozoa</taxon>
        <taxon>Nematoda</taxon>
        <taxon>Enoplea</taxon>
        <taxon>Dorylaimia</taxon>
        <taxon>Trichinellida</taxon>
        <taxon>Trichinellidae</taxon>
        <taxon>Trichinella</taxon>
    </lineage>
</organism>
<dbReference type="OrthoDB" id="10547392at2759"/>
<evidence type="ECO:0000256" key="1">
    <source>
        <dbReference type="SAM" id="MobiDB-lite"/>
    </source>
</evidence>
<accession>A0A0V0SMU8</accession>
<sequence length="145" mass="16415">MAAAEVGPIWMERAEEATPTNRMGRRRRDAVGNPPTNPKRTTASSSCMQVIDQSHCFSSIAFHKMEHRQKDDRVQKYLIYAKLNQLLATLVEAATLFMNISLDFINKAKALLTRKGKLRVWFHIHGSENSPSGICLGHDHRRQAS</sequence>
<name>A0A0V0SMU8_9BILA</name>
<proteinExistence type="predicted"/>
<keyword evidence="3" id="KW-1185">Reference proteome</keyword>